<dbReference type="HOGENOM" id="CLU_031450_3_1_3"/>
<dbReference type="SFLD" id="SFLDG00301">
    <property type="entry name" value="RuBisCO-like_proteins"/>
    <property type="match status" value="1"/>
</dbReference>
<dbReference type="PANTHER" id="PTHR42704">
    <property type="entry name" value="RIBULOSE BISPHOSPHATE CARBOXYLASE"/>
    <property type="match status" value="1"/>
</dbReference>
<dbReference type="InterPro" id="IPR017717">
    <property type="entry name" value="Diketo-Methiopentyl-P_enolase"/>
</dbReference>
<dbReference type="Pfam" id="PF02788">
    <property type="entry name" value="RuBisCO_large_N"/>
    <property type="match status" value="1"/>
</dbReference>
<dbReference type="SFLD" id="SFLDS00014">
    <property type="entry name" value="RuBisCO"/>
    <property type="match status" value="1"/>
</dbReference>
<keyword evidence="2" id="KW-0479">Metal-binding</keyword>
<dbReference type="Pfam" id="PF00016">
    <property type="entry name" value="RuBisCO_large"/>
    <property type="match status" value="2"/>
</dbReference>
<dbReference type="GO" id="GO:0000287">
    <property type="term" value="F:magnesium ion binding"/>
    <property type="evidence" value="ECO:0007669"/>
    <property type="project" value="InterPro"/>
</dbReference>
<evidence type="ECO:0000256" key="6">
    <source>
        <dbReference type="RuleBase" id="RU003834"/>
    </source>
</evidence>
<keyword evidence="3" id="KW-0460">Magnesium</keyword>
<dbReference type="EMBL" id="CP002198">
    <property type="protein sequence ID" value="ADN12588.1"/>
    <property type="molecule type" value="Genomic_DNA"/>
</dbReference>
<feature type="domain" description="Ribulose bisphosphate carboxylase large subunit ferrodoxin-like N-terminal" evidence="8">
    <location>
        <begin position="5"/>
        <end position="95"/>
    </location>
</feature>
<evidence type="ECO:0000256" key="5">
    <source>
        <dbReference type="ARBA" id="ARBA00023235"/>
    </source>
</evidence>
<dbReference type="GO" id="GO:0043715">
    <property type="term" value="F:2,3-diketo-5-methylthiopentyl-1-phosphate enolase activity"/>
    <property type="evidence" value="ECO:0007669"/>
    <property type="project" value="InterPro"/>
</dbReference>
<reference evidence="10" key="1">
    <citation type="journal article" date="2011" name="MBio">
        <title>Novel metabolic attributes of the genus Cyanothece, comprising a group of unicellular nitrogen-fixing Cyanobacteria.</title>
        <authorList>
            <person name="Bandyopadhyay A."/>
            <person name="Elvitigala T."/>
            <person name="Welsh E."/>
            <person name="Stockel J."/>
            <person name="Liberton M."/>
            <person name="Min H."/>
            <person name="Sherman L.A."/>
            <person name="Pakrasi H.B."/>
        </authorList>
    </citation>
    <scope>NUCLEOTIDE SEQUENCE [LARGE SCALE GENOMIC DNA]</scope>
    <source>
        <strain evidence="10">PCC 7822</strain>
    </source>
</reference>
<dbReference type="Gene3D" id="3.20.20.110">
    <property type="entry name" value="Ribulose bisphosphate carboxylase, large subunit, C-terminal domain"/>
    <property type="match status" value="1"/>
</dbReference>
<dbReference type="Gene3D" id="3.30.70.150">
    <property type="entry name" value="RuBisCO large subunit, N-terminal domain"/>
    <property type="match status" value="1"/>
</dbReference>
<evidence type="ECO:0000313" key="9">
    <source>
        <dbReference type="EMBL" id="ADN12588.1"/>
    </source>
</evidence>
<comment type="similarity">
    <text evidence="6">Belongs to the RuBisCO large chain family.</text>
</comment>
<dbReference type="eggNOG" id="COG1850">
    <property type="taxonomic scope" value="Bacteria"/>
</dbReference>
<dbReference type="InterPro" id="IPR033966">
    <property type="entry name" value="RuBisCO"/>
</dbReference>
<dbReference type="PANTHER" id="PTHR42704:SF17">
    <property type="entry name" value="RIBULOSE BISPHOSPHATE CARBOXYLASE LARGE CHAIN"/>
    <property type="match status" value="1"/>
</dbReference>
<evidence type="ECO:0000256" key="1">
    <source>
        <dbReference type="ARBA" id="ARBA00022605"/>
    </source>
</evidence>
<name>E0U8F2_GLOV7</name>
<dbReference type="KEGG" id="cyj:Cyan7822_0549"/>
<dbReference type="AlphaFoldDB" id="E0U8F2"/>
<dbReference type="RefSeq" id="WP_013320698.1">
    <property type="nucleotide sequence ID" value="NC_014501.1"/>
</dbReference>
<dbReference type="SUPFAM" id="SSF51649">
    <property type="entry name" value="RuBisCo, C-terminal domain"/>
    <property type="match status" value="1"/>
</dbReference>
<evidence type="ECO:0000313" key="10">
    <source>
        <dbReference type="Proteomes" id="UP000008206"/>
    </source>
</evidence>
<keyword evidence="1" id="KW-0028">Amino-acid biosynthesis</keyword>
<dbReference type="InterPro" id="IPR000685">
    <property type="entry name" value="RuBisCO_lsu_C"/>
</dbReference>
<keyword evidence="9" id="KW-0456">Lyase</keyword>
<accession>E0U8F2</accession>
<protein>
    <submittedName>
        <fullName evidence="9">Ribulose-bisphosphate carboxylase</fullName>
        <ecNumber evidence="9">4.1.1.39</ecNumber>
    </submittedName>
</protein>
<dbReference type="EC" id="4.1.1.39" evidence="9"/>
<evidence type="ECO:0000256" key="2">
    <source>
        <dbReference type="ARBA" id="ARBA00022723"/>
    </source>
</evidence>
<dbReference type="GO" id="GO:0016984">
    <property type="term" value="F:ribulose-bisphosphate carboxylase activity"/>
    <property type="evidence" value="ECO:0007669"/>
    <property type="project" value="UniProtKB-EC"/>
</dbReference>
<dbReference type="InterPro" id="IPR017443">
    <property type="entry name" value="RuBisCO_lsu_fd_N"/>
</dbReference>
<keyword evidence="4" id="KW-0486">Methionine biosynthesis</keyword>
<keyword evidence="5" id="KW-0413">Isomerase</keyword>
<dbReference type="InterPro" id="IPR036422">
    <property type="entry name" value="RuBisCO_lsu_N_sf"/>
</dbReference>
<gene>
    <name evidence="9" type="ordered locus">Cyan7822_0549</name>
</gene>
<organism evidence="9 10">
    <name type="scientific">Gloeothece verrucosa (strain PCC 7822)</name>
    <name type="common">Cyanothece sp. (strain PCC 7822)</name>
    <dbReference type="NCBI Taxonomy" id="497965"/>
    <lineage>
        <taxon>Bacteria</taxon>
        <taxon>Bacillati</taxon>
        <taxon>Cyanobacteriota</taxon>
        <taxon>Cyanophyceae</taxon>
        <taxon>Oscillatoriophycideae</taxon>
        <taxon>Chroococcales</taxon>
        <taxon>Aphanothecaceae</taxon>
        <taxon>Gloeothece</taxon>
        <taxon>Gloeothece verrucosa</taxon>
    </lineage>
</organism>
<dbReference type="InterPro" id="IPR036376">
    <property type="entry name" value="RuBisCO_lsu_C_sf"/>
</dbReference>
<feature type="domain" description="Ribulose bisphosphate carboxylase large subunit C-terminal" evidence="7">
    <location>
        <begin position="110"/>
        <end position="290"/>
    </location>
</feature>
<evidence type="ECO:0000259" key="7">
    <source>
        <dbReference type="Pfam" id="PF00016"/>
    </source>
</evidence>
<evidence type="ECO:0000256" key="4">
    <source>
        <dbReference type="ARBA" id="ARBA00023167"/>
    </source>
</evidence>
<keyword evidence="10" id="KW-1185">Reference proteome</keyword>
<sequence length="387" mass="41729">MTITVDYRFPPGIDPQKQAKIIAVGQTAGTWDAKWSHREDTLKQHLAEVIDIQTDERGYSIAKIAFPEMNVENDIASLLTMIFGKYSMAGAAKVLGVHLPESYGQRPKFGITGIRKTLNVWNRPLIMAIFKPALGLSAADHGIILKQVAQAGLDIIKDDEILGDLATAPTLKRLEACRQVIEEIQQQTGRTVLYAVNVTGKADQLIQKARLLVKQGANALLLNVLTYGFSVLEALAADPEINVPIFAHPAFAGAMCASADTGLSYSVILGTLMAHAGVDAVLYPAHYGSLPFEAQEEHNIRDNLRSRNVFPVPSAGIHPGIVPKAIADYGNEVILNAGTGIMDHPDNPGAGVQAFFEALERLESGQPFTVDSLPPGALKQALEKWGV</sequence>
<proteinExistence type="inferred from homology"/>
<feature type="domain" description="Ribulose bisphosphate carboxylase large subunit C-terminal" evidence="7">
    <location>
        <begin position="307"/>
        <end position="385"/>
    </location>
</feature>
<dbReference type="GO" id="GO:0015977">
    <property type="term" value="P:carbon fixation"/>
    <property type="evidence" value="ECO:0007669"/>
    <property type="project" value="InterPro"/>
</dbReference>
<evidence type="ECO:0000256" key="3">
    <source>
        <dbReference type="ARBA" id="ARBA00022842"/>
    </source>
</evidence>
<dbReference type="GO" id="GO:0019509">
    <property type="term" value="P:L-methionine salvage from methylthioadenosine"/>
    <property type="evidence" value="ECO:0007669"/>
    <property type="project" value="InterPro"/>
</dbReference>
<dbReference type="Proteomes" id="UP000008206">
    <property type="component" value="Chromosome"/>
</dbReference>
<evidence type="ECO:0000259" key="8">
    <source>
        <dbReference type="Pfam" id="PF02788"/>
    </source>
</evidence>
<dbReference type="SUPFAM" id="SSF54966">
    <property type="entry name" value="RuBisCO, large subunit, small (N-terminal) domain"/>
    <property type="match status" value="1"/>
</dbReference>
<dbReference type="STRING" id="497965.Cyan7822_0549"/>
<dbReference type="OrthoDB" id="9770811at2"/>
<dbReference type="SFLD" id="SFLDF00157">
    <property type="entry name" value="2_3-diketo-5-methylthiopentyl"/>
    <property type="match status" value="1"/>
</dbReference>